<evidence type="ECO:0000313" key="2">
    <source>
        <dbReference type="EMBL" id="KFU75787.1"/>
    </source>
</evidence>
<sequence>MPVVADAPPGAVRGAVVDRDRCAAVGDDPQHVRADPVADLNLRTAQPGRDGVGVAAESDQCLSCDDLAEIELGRERDQRRGVQPLGCGHPGDDGPFAVMDPATAVELDRESIEPGLGLGDRDVVAEGAPPALRGRVVGLLDHALAVPAPRRTRHRPDP</sequence>
<accession>A0A2P2FGD2</accession>
<keyword evidence="3" id="KW-1185">Reference proteome</keyword>
<feature type="region of interest" description="Disordered" evidence="1">
    <location>
        <begin position="75"/>
        <end position="97"/>
    </location>
</feature>
<comment type="caution">
    <text evidence="2">The sequence shown here is derived from an EMBL/GenBank/DDBJ whole genome shotgun (WGS) entry which is preliminary data.</text>
</comment>
<dbReference type="Proteomes" id="UP000256220">
    <property type="component" value="Unassembled WGS sequence"/>
</dbReference>
<dbReference type="EMBL" id="JFBM01000055">
    <property type="protein sequence ID" value="KFU75787.1"/>
    <property type="molecule type" value="Genomic_DNA"/>
</dbReference>
<evidence type="ECO:0000313" key="3">
    <source>
        <dbReference type="Proteomes" id="UP000256220"/>
    </source>
</evidence>
<organism evidence="2 3">
    <name type="scientific">Amycolatopsis lurida NRRL 2430</name>
    <dbReference type="NCBI Taxonomy" id="1460371"/>
    <lineage>
        <taxon>Bacteria</taxon>
        <taxon>Bacillati</taxon>
        <taxon>Actinomycetota</taxon>
        <taxon>Actinomycetes</taxon>
        <taxon>Pseudonocardiales</taxon>
        <taxon>Pseudonocardiaceae</taxon>
        <taxon>Amycolatopsis</taxon>
    </lineage>
</organism>
<name>A0A2P2FGD2_AMYLU</name>
<dbReference type="AlphaFoldDB" id="A0A2P2FGD2"/>
<reference evidence="2 3" key="1">
    <citation type="journal article" date="2014" name="Genome Announc.">
        <title>Draft Genome Sequence of Amycolatopsis lurida NRRL 2430, Producer of the Glycopeptide Family Antibiotic Ristocetin.</title>
        <authorList>
            <person name="Kwun M.J."/>
            <person name="Hong H.J."/>
        </authorList>
    </citation>
    <scope>NUCLEOTIDE SEQUENCE [LARGE SCALE GENOMIC DNA]</scope>
    <source>
        <strain evidence="2 3">NRRL 2430</strain>
    </source>
</reference>
<gene>
    <name evidence="2" type="ORF">BB31_39440</name>
</gene>
<evidence type="ECO:0000256" key="1">
    <source>
        <dbReference type="SAM" id="MobiDB-lite"/>
    </source>
</evidence>
<protein>
    <submittedName>
        <fullName evidence="2">Uncharacterized protein</fullName>
    </submittedName>
</protein>
<proteinExistence type="predicted"/>